<organism evidence="1 2">
    <name type="scientific">Tatumella punctata</name>
    <dbReference type="NCBI Taxonomy" id="399969"/>
    <lineage>
        <taxon>Bacteria</taxon>
        <taxon>Pseudomonadati</taxon>
        <taxon>Pseudomonadota</taxon>
        <taxon>Gammaproteobacteria</taxon>
        <taxon>Enterobacterales</taxon>
        <taxon>Erwiniaceae</taxon>
        <taxon>Tatumella</taxon>
    </lineage>
</organism>
<dbReference type="Proteomes" id="UP001596215">
    <property type="component" value="Unassembled WGS sequence"/>
</dbReference>
<dbReference type="EMBL" id="JBHSUC010000003">
    <property type="protein sequence ID" value="MFC6361180.1"/>
    <property type="molecule type" value="Genomic_DNA"/>
</dbReference>
<keyword evidence="2" id="KW-1185">Reference proteome</keyword>
<protein>
    <submittedName>
        <fullName evidence="1">Uncharacterized protein</fullName>
    </submittedName>
</protein>
<reference evidence="2" key="1">
    <citation type="journal article" date="2019" name="Int. J. Syst. Evol. Microbiol.">
        <title>The Global Catalogue of Microorganisms (GCM) 10K type strain sequencing project: providing services to taxonomists for standard genome sequencing and annotation.</title>
        <authorList>
            <consortium name="The Broad Institute Genomics Platform"/>
            <consortium name="The Broad Institute Genome Sequencing Center for Infectious Disease"/>
            <person name="Wu L."/>
            <person name="Ma J."/>
        </authorList>
    </citation>
    <scope>NUCLEOTIDE SEQUENCE [LARGE SCALE GENOMIC DNA]</scope>
    <source>
        <strain evidence="2">CGMCC 4.1530</strain>
    </source>
</reference>
<proteinExistence type="predicted"/>
<comment type="caution">
    <text evidence="1">The sequence shown here is derived from an EMBL/GenBank/DDBJ whole genome shotgun (WGS) entry which is preliminary data.</text>
</comment>
<gene>
    <name evidence="1" type="ORF">ACFP73_03575</name>
</gene>
<evidence type="ECO:0000313" key="2">
    <source>
        <dbReference type="Proteomes" id="UP001596215"/>
    </source>
</evidence>
<accession>A0ABW1VLM1</accession>
<evidence type="ECO:0000313" key="1">
    <source>
        <dbReference type="EMBL" id="MFC6361180.1"/>
    </source>
</evidence>
<sequence length="95" mass="11077">MAQQSVDFEAGMIQCAWERDDLICSQGGVYYAFFNEDERPNFEQYAVIDHGNEYQAADRYNINTNINELHQNIRGEAEKISFFTLDIQDKKQSQT</sequence>
<name>A0ABW1VLM1_9GAMM</name>
<dbReference type="RefSeq" id="WP_212707695.1">
    <property type="nucleotide sequence ID" value="NZ_BAAAFW010000012.1"/>
</dbReference>